<keyword evidence="1" id="KW-1185">Reference proteome</keyword>
<dbReference type="OrthoDB" id="9974792at2759"/>
<reference evidence="2" key="1">
    <citation type="submission" date="2025-08" db="UniProtKB">
        <authorList>
            <consortium name="RefSeq"/>
        </authorList>
    </citation>
    <scope>IDENTIFICATION</scope>
    <source>
        <tissue evidence="2">Whole sample</tissue>
    </source>
</reference>
<dbReference type="SUPFAM" id="SSF81383">
    <property type="entry name" value="F-box domain"/>
    <property type="match status" value="1"/>
</dbReference>
<protein>
    <submittedName>
        <fullName evidence="2">F-box/LRR-repeat protein 3-like</fullName>
    </submittedName>
</protein>
<dbReference type="Gene3D" id="3.80.10.10">
    <property type="entry name" value="Ribonuclease Inhibitor"/>
    <property type="match status" value="1"/>
</dbReference>
<gene>
    <name evidence="2" type="primary">LOC111117754</name>
</gene>
<dbReference type="Gene3D" id="1.20.1280.50">
    <property type="match status" value="1"/>
</dbReference>
<dbReference type="PANTHER" id="PTHR20872:SF1">
    <property type="entry name" value="F-BOX DOMAIN-CONTAINING PROTEIN"/>
    <property type="match status" value="1"/>
</dbReference>
<dbReference type="PANTHER" id="PTHR20872">
    <property type="match status" value="1"/>
</dbReference>
<dbReference type="GeneID" id="111117754"/>
<dbReference type="InterPro" id="IPR036047">
    <property type="entry name" value="F-box-like_dom_sf"/>
</dbReference>
<evidence type="ECO:0000313" key="1">
    <source>
        <dbReference type="Proteomes" id="UP000694844"/>
    </source>
</evidence>
<sequence length="444" mass="52076">MAHWEKTPEVVLGRVFSYLSLVDKISVFQSCTAWRQALEQPLAWRLFKYSESLIWDQIFEMGIPSSLEDLQQDENFHQCVLDCIDWYGRYMKNIYIAIRSSTSFEVYMKIVQNCCNVRNFTLISMCAELSEWELLRSSLHDFLQRNNTIKKLELRDIDNTGVKNAALPFGVKHSSHLHSLWIVNSFRSSCLSNLMYLVNLSELALIPHQLNFSLLKHLASLSLRDLHIVANPKTKEFYNEAISDEQWGEIRRYGPNLRVHCFLATSREWAEKEVFLKPKMPLVSLVYRKNIWIKYLESVCTLMSYHGDTLTSFVDFSLASQPYKYPTPLSFIDRVDRLMIQLAQQCPRMQTLSIKEAMSSAAILLMVYYNRNLSELLVRCDMILYVNDLPDELLMDINIKHFIEENYHRDRFEKAVSSLLGTEWHILKVADFYDIIDARYSKFS</sequence>
<organism evidence="1 2">
    <name type="scientific">Crassostrea virginica</name>
    <name type="common">Eastern oyster</name>
    <dbReference type="NCBI Taxonomy" id="6565"/>
    <lineage>
        <taxon>Eukaryota</taxon>
        <taxon>Metazoa</taxon>
        <taxon>Spiralia</taxon>
        <taxon>Lophotrochozoa</taxon>
        <taxon>Mollusca</taxon>
        <taxon>Bivalvia</taxon>
        <taxon>Autobranchia</taxon>
        <taxon>Pteriomorphia</taxon>
        <taxon>Ostreida</taxon>
        <taxon>Ostreoidea</taxon>
        <taxon>Ostreidae</taxon>
        <taxon>Crassostrea</taxon>
    </lineage>
</organism>
<dbReference type="RefSeq" id="XP_022312693.1">
    <property type="nucleotide sequence ID" value="XM_022456985.1"/>
</dbReference>
<dbReference type="Proteomes" id="UP000694844">
    <property type="component" value="Chromosome 10"/>
</dbReference>
<dbReference type="InterPro" id="IPR032675">
    <property type="entry name" value="LRR_dom_sf"/>
</dbReference>
<dbReference type="KEGG" id="cvn:111117754"/>
<accession>A0A8B8CAB2</accession>
<name>A0A8B8CAB2_CRAVI</name>
<dbReference type="AlphaFoldDB" id="A0A8B8CAB2"/>
<evidence type="ECO:0000313" key="2">
    <source>
        <dbReference type="RefSeq" id="XP_022312693.1"/>
    </source>
</evidence>
<proteinExistence type="predicted"/>